<gene>
    <name evidence="5" type="ORF">PM10SUCC1_29430</name>
</gene>
<dbReference type="InterPro" id="IPR001638">
    <property type="entry name" value="Solute-binding_3/MltF_N"/>
</dbReference>
<dbReference type="AlphaFoldDB" id="A0A9W6GLR7"/>
<dbReference type="SMART" id="SM00079">
    <property type="entry name" value="PBPe"/>
    <property type="match status" value="1"/>
</dbReference>
<dbReference type="Gene3D" id="3.40.190.10">
    <property type="entry name" value="Periplasmic binding protein-like II"/>
    <property type="match status" value="2"/>
</dbReference>
<dbReference type="PANTHER" id="PTHR35936:SF17">
    <property type="entry name" value="ARGININE-BINDING EXTRACELLULAR PROTEIN ARTP"/>
    <property type="match status" value="1"/>
</dbReference>
<sequence>MKKLLIFLIVLSISLVSYAETKPFIVGMELEYPPFETIDENGNPTGASVAIAEALGKKLGREVVIENTSYPGLIPALYSGKIDAIISSMTINEERARRVDFSDPYTTAQLVMLAHKDSEVMSPADLNNPKVVIANKTGTIGALWARTYAPKARVRNFDKESQGVLDVAQGKSDVIIYDPLAVARYHAKYPDTTRTIMEPLPNVNGWGIAIRKGQPELLEKINQFIAEAKVDGTFDRIRDTYLKEKAEEFEKETGLKFFF</sequence>
<evidence type="ECO:0000256" key="2">
    <source>
        <dbReference type="SAM" id="SignalP"/>
    </source>
</evidence>
<dbReference type="EMBL" id="BSDY01000018">
    <property type="protein sequence ID" value="GLI57429.1"/>
    <property type="molecule type" value="Genomic_DNA"/>
</dbReference>
<protein>
    <submittedName>
        <fullName evidence="5">Amino acid ABC transporter substrate-binding protein</fullName>
    </submittedName>
</protein>
<feature type="chain" id="PRO_5040818576" evidence="2">
    <location>
        <begin position="20"/>
        <end position="259"/>
    </location>
</feature>
<organism evidence="5 6">
    <name type="scientific">Propionigenium maris DSM 9537</name>
    <dbReference type="NCBI Taxonomy" id="1123000"/>
    <lineage>
        <taxon>Bacteria</taxon>
        <taxon>Fusobacteriati</taxon>
        <taxon>Fusobacteriota</taxon>
        <taxon>Fusobacteriia</taxon>
        <taxon>Fusobacteriales</taxon>
        <taxon>Fusobacteriaceae</taxon>
        <taxon>Propionigenium</taxon>
    </lineage>
</organism>
<evidence type="ECO:0000256" key="1">
    <source>
        <dbReference type="ARBA" id="ARBA00022729"/>
    </source>
</evidence>
<evidence type="ECO:0000313" key="6">
    <source>
        <dbReference type="Proteomes" id="UP001144471"/>
    </source>
</evidence>
<dbReference type="InterPro" id="IPR001320">
    <property type="entry name" value="Iontro_rcpt_C"/>
</dbReference>
<dbReference type="RefSeq" id="WP_281837041.1">
    <property type="nucleotide sequence ID" value="NZ_BSDY01000018.1"/>
</dbReference>
<reference evidence="5" key="1">
    <citation type="submission" date="2022-12" db="EMBL/GenBank/DDBJ databases">
        <title>Reference genome sequencing for broad-spectrum identification of bacterial and archaeal isolates by mass spectrometry.</title>
        <authorList>
            <person name="Sekiguchi Y."/>
            <person name="Tourlousse D.M."/>
        </authorList>
    </citation>
    <scope>NUCLEOTIDE SEQUENCE</scope>
    <source>
        <strain evidence="5">10succ1</strain>
    </source>
</reference>
<keyword evidence="6" id="KW-1185">Reference proteome</keyword>
<evidence type="ECO:0000259" key="4">
    <source>
        <dbReference type="SMART" id="SM00079"/>
    </source>
</evidence>
<comment type="caution">
    <text evidence="5">The sequence shown here is derived from an EMBL/GenBank/DDBJ whole genome shotgun (WGS) entry which is preliminary data.</text>
</comment>
<dbReference type="GO" id="GO:0016020">
    <property type="term" value="C:membrane"/>
    <property type="evidence" value="ECO:0007669"/>
    <property type="project" value="InterPro"/>
</dbReference>
<dbReference type="GO" id="GO:0015276">
    <property type="term" value="F:ligand-gated monoatomic ion channel activity"/>
    <property type="evidence" value="ECO:0007669"/>
    <property type="project" value="InterPro"/>
</dbReference>
<dbReference type="PANTHER" id="PTHR35936">
    <property type="entry name" value="MEMBRANE-BOUND LYTIC MUREIN TRANSGLYCOSYLASE F"/>
    <property type="match status" value="1"/>
</dbReference>
<feature type="signal peptide" evidence="2">
    <location>
        <begin position="1"/>
        <end position="19"/>
    </location>
</feature>
<evidence type="ECO:0000313" key="5">
    <source>
        <dbReference type="EMBL" id="GLI57429.1"/>
    </source>
</evidence>
<accession>A0A9W6GLR7</accession>
<keyword evidence="1 2" id="KW-0732">Signal</keyword>
<name>A0A9W6GLR7_9FUSO</name>
<dbReference type="SUPFAM" id="SSF53850">
    <property type="entry name" value="Periplasmic binding protein-like II"/>
    <property type="match status" value="1"/>
</dbReference>
<feature type="domain" description="Solute-binding protein family 3/N-terminal" evidence="3">
    <location>
        <begin position="23"/>
        <end position="245"/>
    </location>
</feature>
<dbReference type="SMART" id="SM00062">
    <property type="entry name" value="PBPb"/>
    <property type="match status" value="1"/>
</dbReference>
<proteinExistence type="predicted"/>
<evidence type="ECO:0000259" key="3">
    <source>
        <dbReference type="SMART" id="SM00062"/>
    </source>
</evidence>
<dbReference type="Pfam" id="PF00497">
    <property type="entry name" value="SBP_bac_3"/>
    <property type="match status" value="1"/>
</dbReference>
<dbReference type="Proteomes" id="UP001144471">
    <property type="component" value="Unassembled WGS sequence"/>
</dbReference>
<dbReference type="CDD" id="cd13629">
    <property type="entry name" value="PBP2_Dsm1740"/>
    <property type="match status" value="1"/>
</dbReference>
<feature type="domain" description="Ionotropic glutamate receptor C-terminal" evidence="4">
    <location>
        <begin position="23"/>
        <end position="244"/>
    </location>
</feature>